<dbReference type="RefSeq" id="WP_343912134.1">
    <property type="nucleotide sequence ID" value="NZ_BAAAGE010000002.1"/>
</dbReference>
<name>A0ABP3U0K5_9FLAO</name>
<keyword evidence="2" id="KW-1185">Reference proteome</keyword>
<proteinExistence type="predicted"/>
<evidence type="ECO:0000313" key="2">
    <source>
        <dbReference type="Proteomes" id="UP001501758"/>
    </source>
</evidence>
<organism evidence="1 2">
    <name type="scientific">Aquimarina litoralis</name>
    <dbReference type="NCBI Taxonomy" id="584605"/>
    <lineage>
        <taxon>Bacteria</taxon>
        <taxon>Pseudomonadati</taxon>
        <taxon>Bacteroidota</taxon>
        <taxon>Flavobacteriia</taxon>
        <taxon>Flavobacteriales</taxon>
        <taxon>Flavobacteriaceae</taxon>
        <taxon>Aquimarina</taxon>
    </lineage>
</organism>
<comment type="caution">
    <text evidence="1">The sequence shown here is derived from an EMBL/GenBank/DDBJ whole genome shotgun (WGS) entry which is preliminary data.</text>
</comment>
<protein>
    <recommendedName>
        <fullName evidence="3">DUF4294 domain-containing protein</fullName>
    </recommendedName>
</protein>
<evidence type="ECO:0008006" key="3">
    <source>
        <dbReference type="Google" id="ProtNLM"/>
    </source>
</evidence>
<sequence length="263" mass="30899">MKNVILLTCCFIIVGLYGQQKEYILNTDYTKKIIAESKNVSTVFGIEEKILKHKKNALIIKDTLQPNNLSGVFMKMGRYFMMNDTHSQYSKYELVSEWRIKELGISERHIIFNNYNTLIVNLDDMKFYFVTDDFLDKLDYTSQKKKLDRQAYIDNNRKYSISKTTKIFYPTKEFKYLLSECALYTDKLKEHAIRANKGNMTKAQIREWKKDIVAAKLLDYRISDFLEAYKMASLKKDSNFVNPINEYKLFSKTLTVASEDSGL</sequence>
<accession>A0ABP3U0K5</accession>
<dbReference type="EMBL" id="BAAAGE010000002">
    <property type="protein sequence ID" value="GAA0719874.1"/>
    <property type="molecule type" value="Genomic_DNA"/>
</dbReference>
<evidence type="ECO:0000313" key="1">
    <source>
        <dbReference type="EMBL" id="GAA0719874.1"/>
    </source>
</evidence>
<dbReference type="Proteomes" id="UP001501758">
    <property type="component" value="Unassembled WGS sequence"/>
</dbReference>
<gene>
    <name evidence="1" type="ORF">GCM10009430_19420</name>
</gene>
<reference evidence="2" key="1">
    <citation type="journal article" date="2019" name="Int. J. Syst. Evol. Microbiol.">
        <title>The Global Catalogue of Microorganisms (GCM) 10K type strain sequencing project: providing services to taxonomists for standard genome sequencing and annotation.</title>
        <authorList>
            <consortium name="The Broad Institute Genomics Platform"/>
            <consortium name="The Broad Institute Genome Sequencing Center for Infectious Disease"/>
            <person name="Wu L."/>
            <person name="Ma J."/>
        </authorList>
    </citation>
    <scope>NUCLEOTIDE SEQUENCE [LARGE SCALE GENOMIC DNA]</scope>
    <source>
        <strain evidence="2">JCM 15974</strain>
    </source>
</reference>